<organism evidence="3">
    <name type="scientific">termite gut metagenome</name>
    <dbReference type="NCBI Taxonomy" id="433724"/>
    <lineage>
        <taxon>unclassified sequences</taxon>
        <taxon>metagenomes</taxon>
        <taxon>organismal metagenomes</taxon>
    </lineage>
</organism>
<dbReference type="EMBL" id="SNRY01000987">
    <property type="protein sequence ID" value="KAA6334539.1"/>
    <property type="molecule type" value="Genomic_DNA"/>
</dbReference>
<gene>
    <name evidence="3" type="ORF">EZS27_017155</name>
</gene>
<dbReference type="Pfam" id="PF11795">
    <property type="entry name" value="DUF3322"/>
    <property type="match status" value="1"/>
</dbReference>
<feature type="domain" description="DUF3322" evidence="2">
    <location>
        <begin position="4"/>
        <end position="183"/>
    </location>
</feature>
<accession>A0A5J4RLK6</accession>
<dbReference type="SUPFAM" id="SSF110455">
    <property type="entry name" value="Toprim domain"/>
    <property type="match status" value="1"/>
</dbReference>
<sequence>MISPNEIKNKAENKYNAYLQSIVEGVPFAEISIVGNKKPSDNFSTFQQELTKLIENSKENKGYGYTVKYQTIKKKNLGIQDIPIEIGFQTETDFLKYLHKEKEVVTFRTNIQRILSQFPELKEWTTKYPQKVIDNQGKWENILKVCNYFKINPVPNLYIRELAIQVYTKFIENNKAIIRELLDILITDFVKTEETNFEKRFNLKYNEPLVRFRILDKHISKTYFSGIDDLSIPISQFEHLQLPMKRVLVVENKTNLLTVALTIPELDETIVIFGSGYKVETLKSVTWFNSIELLYWGDIDAQGFEILSRFREYFPHVQSILMNKETFDRYSENDEGTPSKTTGTLNLTDDEQQLYEHLKTHNWRLEQEKISIAQVNQMIKDILK</sequence>
<dbReference type="InterPro" id="IPR024537">
    <property type="entry name" value="DUF3322"/>
</dbReference>
<name>A0A5J4RLK6_9ZZZZ</name>
<proteinExistence type="predicted"/>
<dbReference type="InterPro" id="IPR014544">
    <property type="entry name" value="UCP028408"/>
</dbReference>
<reference evidence="3" key="1">
    <citation type="submission" date="2019-03" db="EMBL/GenBank/DDBJ databases">
        <title>Single cell metagenomics reveals metabolic interactions within the superorganism composed of flagellate Streblomastix strix and complex community of Bacteroidetes bacteria on its surface.</title>
        <authorList>
            <person name="Treitli S.C."/>
            <person name="Kolisko M."/>
            <person name="Husnik F."/>
            <person name="Keeling P."/>
            <person name="Hampl V."/>
        </authorList>
    </citation>
    <scope>NUCLEOTIDE SEQUENCE</scope>
    <source>
        <strain evidence="3">STM</strain>
    </source>
</reference>
<evidence type="ECO:0000313" key="3">
    <source>
        <dbReference type="EMBL" id="KAA6334539.1"/>
    </source>
</evidence>
<evidence type="ECO:0008006" key="4">
    <source>
        <dbReference type="Google" id="ProtNLM"/>
    </source>
</evidence>
<dbReference type="PIRSF" id="PIRSF028408">
    <property type="entry name" value="UCP028408"/>
    <property type="match status" value="1"/>
</dbReference>
<evidence type="ECO:0000259" key="1">
    <source>
        <dbReference type="Pfam" id="PF09983"/>
    </source>
</evidence>
<evidence type="ECO:0000259" key="2">
    <source>
        <dbReference type="Pfam" id="PF11795"/>
    </source>
</evidence>
<protein>
    <recommendedName>
        <fullName evidence="4">Wadjet protein JetD C-terminal domain-containing protein</fullName>
    </recommendedName>
</protein>
<dbReference type="Pfam" id="PF09983">
    <property type="entry name" value="JetD_C"/>
    <property type="match status" value="1"/>
</dbReference>
<dbReference type="InterPro" id="IPR024534">
    <property type="entry name" value="JetD_C"/>
</dbReference>
<comment type="caution">
    <text evidence="3">The sequence shown here is derived from an EMBL/GenBank/DDBJ whole genome shotgun (WGS) entry which is preliminary data.</text>
</comment>
<dbReference type="AlphaFoldDB" id="A0A5J4RLK6"/>
<feature type="domain" description="Wadjet protein JetD C-terminal" evidence="1">
    <location>
        <begin position="205"/>
        <end position="377"/>
    </location>
</feature>